<reference evidence="1 2" key="1">
    <citation type="submission" date="2016-06" db="EMBL/GenBank/DDBJ databases">
        <title>Three novel species with peptidoglycan cell walls form the new genus Lacunisphaera gen. nov. in the family Opitutaceae of the verrucomicrobial subdivision 4.</title>
        <authorList>
            <person name="Rast P."/>
            <person name="Gloeckner I."/>
            <person name="Jogler M."/>
            <person name="Boedeker C."/>
            <person name="Jeske O."/>
            <person name="Wiegand S."/>
            <person name="Reinhardt R."/>
            <person name="Schumann P."/>
            <person name="Rohde M."/>
            <person name="Spring S."/>
            <person name="Gloeckner F.O."/>
            <person name="Jogler C."/>
        </authorList>
    </citation>
    <scope>NUCLEOTIDE SEQUENCE [LARGE SCALE GENOMIC DNA]</scope>
    <source>
        <strain evidence="1 2">IG16b</strain>
    </source>
</reference>
<dbReference type="AlphaFoldDB" id="A0A1D8AVA4"/>
<sequence>MESNVRLSPARFPPRISSCHSQTHPLHFPSGLRPNLLFNRVPLPLTFTPTFTLPL</sequence>
<organism evidence="1 2">
    <name type="scientific">Lacunisphaera limnophila</name>
    <dbReference type="NCBI Taxonomy" id="1838286"/>
    <lineage>
        <taxon>Bacteria</taxon>
        <taxon>Pseudomonadati</taxon>
        <taxon>Verrucomicrobiota</taxon>
        <taxon>Opitutia</taxon>
        <taxon>Opitutales</taxon>
        <taxon>Opitutaceae</taxon>
        <taxon>Lacunisphaera</taxon>
    </lineage>
</organism>
<dbReference type="KEGG" id="obg:Verru16b_01903"/>
<name>A0A1D8AVA4_9BACT</name>
<keyword evidence="2" id="KW-1185">Reference proteome</keyword>
<evidence type="ECO:0000313" key="1">
    <source>
        <dbReference type="EMBL" id="AOS44834.1"/>
    </source>
</evidence>
<protein>
    <submittedName>
        <fullName evidence="1">Uncharacterized protein</fullName>
    </submittedName>
</protein>
<dbReference type="EMBL" id="CP016094">
    <property type="protein sequence ID" value="AOS44834.1"/>
    <property type="molecule type" value="Genomic_DNA"/>
</dbReference>
<dbReference type="Proteomes" id="UP000095228">
    <property type="component" value="Chromosome"/>
</dbReference>
<proteinExistence type="predicted"/>
<dbReference type="STRING" id="1838286.Verru16b_01903"/>
<evidence type="ECO:0000313" key="2">
    <source>
        <dbReference type="Proteomes" id="UP000095228"/>
    </source>
</evidence>
<gene>
    <name evidence="1" type="ORF">Verru16b_01903</name>
</gene>
<accession>A0A1D8AVA4</accession>